<reference evidence="2" key="1">
    <citation type="submission" date="2018-05" db="EMBL/GenBank/DDBJ databases">
        <title>Draft genome of Mucuna pruriens seed.</title>
        <authorList>
            <person name="Nnadi N.E."/>
            <person name="Vos R."/>
            <person name="Hasami M.H."/>
            <person name="Devisetty U.K."/>
            <person name="Aguiy J.C."/>
        </authorList>
    </citation>
    <scope>NUCLEOTIDE SEQUENCE [LARGE SCALE GENOMIC DNA]</scope>
    <source>
        <strain evidence="2">JCA_2017</strain>
    </source>
</reference>
<gene>
    <name evidence="2" type="ORF">CR513_49283</name>
</gene>
<dbReference type="EMBL" id="QJKJ01011353">
    <property type="protein sequence ID" value="RDX71384.1"/>
    <property type="molecule type" value="Genomic_DNA"/>
</dbReference>
<keyword evidence="1" id="KW-1133">Transmembrane helix</keyword>
<protein>
    <submittedName>
        <fullName evidence="2">Uncharacterized protein</fullName>
    </submittedName>
</protein>
<keyword evidence="1" id="KW-0812">Transmembrane</keyword>
<sequence>MNCKHYFFVTTLILIMYIAFLTNYNLLSYFKKNYSILSFFFQIWLVLSIFKYYDELQVNCWKFVNLKLVTKKKSN</sequence>
<keyword evidence="1" id="KW-0472">Membrane</keyword>
<evidence type="ECO:0000313" key="2">
    <source>
        <dbReference type="EMBL" id="RDX71384.1"/>
    </source>
</evidence>
<evidence type="ECO:0000313" key="3">
    <source>
        <dbReference type="Proteomes" id="UP000257109"/>
    </source>
</evidence>
<feature type="transmembrane region" description="Helical" evidence="1">
    <location>
        <begin position="6"/>
        <end position="27"/>
    </location>
</feature>
<feature type="non-terminal residue" evidence="2">
    <location>
        <position position="1"/>
    </location>
</feature>
<feature type="transmembrane region" description="Helical" evidence="1">
    <location>
        <begin position="34"/>
        <end position="53"/>
    </location>
</feature>
<dbReference type="Proteomes" id="UP000257109">
    <property type="component" value="Unassembled WGS sequence"/>
</dbReference>
<proteinExistence type="predicted"/>
<accession>A0A371EZH7</accession>
<evidence type="ECO:0000256" key="1">
    <source>
        <dbReference type="SAM" id="Phobius"/>
    </source>
</evidence>
<organism evidence="2 3">
    <name type="scientific">Mucuna pruriens</name>
    <name type="common">Velvet bean</name>
    <name type="synonym">Dolichos pruriens</name>
    <dbReference type="NCBI Taxonomy" id="157652"/>
    <lineage>
        <taxon>Eukaryota</taxon>
        <taxon>Viridiplantae</taxon>
        <taxon>Streptophyta</taxon>
        <taxon>Embryophyta</taxon>
        <taxon>Tracheophyta</taxon>
        <taxon>Spermatophyta</taxon>
        <taxon>Magnoliopsida</taxon>
        <taxon>eudicotyledons</taxon>
        <taxon>Gunneridae</taxon>
        <taxon>Pentapetalae</taxon>
        <taxon>rosids</taxon>
        <taxon>fabids</taxon>
        <taxon>Fabales</taxon>
        <taxon>Fabaceae</taxon>
        <taxon>Papilionoideae</taxon>
        <taxon>50 kb inversion clade</taxon>
        <taxon>NPAAA clade</taxon>
        <taxon>indigoferoid/millettioid clade</taxon>
        <taxon>Phaseoleae</taxon>
        <taxon>Mucuna</taxon>
    </lineage>
</organism>
<comment type="caution">
    <text evidence="2">The sequence shown here is derived from an EMBL/GenBank/DDBJ whole genome shotgun (WGS) entry which is preliminary data.</text>
</comment>
<name>A0A371EZH7_MUCPR</name>
<dbReference type="AlphaFoldDB" id="A0A371EZH7"/>
<keyword evidence="3" id="KW-1185">Reference proteome</keyword>